<organism evidence="16 17">
    <name type="scientific">Callorhinus ursinus</name>
    <name type="common">Northern fur seal</name>
    <dbReference type="NCBI Taxonomy" id="34884"/>
    <lineage>
        <taxon>Eukaryota</taxon>
        <taxon>Metazoa</taxon>
        <taxon>Chordata</taxon>
        <taxon>Craniata</taxon>
        <taxon>Vertebrata</taxon>
        <taxon>Euteleostomi</taxon>
        <taxon>Mammalia</taxon>
        <taxon>Eutheria</taxon>
        <taxon>Laurasiatheria</taxon>
        <taxon>Carnivora</taxon>
        <taxon>Caniformia</taxon>
        <taxon>Pinnipedia</taxon>
        <taxon>Otariidae</taxon>
        <taxon>Callorhinus</taxon>
    </lineage>
</organism>
<evidence type="ECO:0000256" key="3">
    <source>
        <dbReference type="ARBA" id="ARBA00010343"/>
    </source>
</evidence>
<evidence type="ECO:0000256" key="11">
    <source>
        <dbReference type="ARBA" id="ARBA00023242"/>
    </source>
</evidence>
<dbReference type="SUPFAM" id="SSF47113">
    <property type="entry name" value="Histone-fold"/>
    <property type="match status" value="2"/>
</dbReference>
<evidence type="ECO:0000256" key="13">
    <source>
        <dbReference type="ARBA" id="ARBA00023278"/>
    </source>
</evidence>
<dbReference type="FunFam" id="1.10.20.10:FF:000078">
    <property type="entry name" value="Histone H3"/>
    <property type="match status" value="2"/>
</dbReference>
<keyword evidence="11" id="KW-0539">Nucleus</keyword>
<protein>
    <submittedName>
        <fullName evidence="17">Uncharacterized protein LOC112813316</fullName>
    </submittedName>
</protein>
<evidence type="ECO:0000256" key="6">
    <source>
        <dbReference type="ARBA" id="ARBA00022765"/>
    </source>
</evidence>
<keyword evidence="9" id="KW-0007">Acetylation</keyword>
<evidence type="ECO:0000313" key="17">
    <source>
        <dbReference type="RefSeq" id="XP_025714152.1"/>
    </source>
</evidence>
<evidence type="ECO:0000256" key="14">
    <source>
        <dbReference type="SAM" id="MobiDB-lite"/>
    </source>
</evidence>
<evidence type="ECO:0000256" key="7">
    <source>
        <dbReference type="ARBA" id="ARBA00022843"/>
    </source>
</evidence>
<keyword evidence="6" id="KW-0013">ADP-ribosylation</keyword>
<evidence type="ECO:0000256" key="10">
    <source>
        <dbReference type="ARBA" id="ARBA00023125"/>
    </source>
</evidence>
<feature type="domain" description="Core Histone H2A/H2B/H3" evidence="15">
    <location>
        <begin position="90"/>
        <end position="177"/>
    </location>
</feature>
<sequence length="608" mass="68223">MDSQRGTFNYCPAQSEKDGAYKGWCGGRRPRHSRCRCAGELVSWFAMARTKQTARKSTGGKAPRKQLATKAARKSAPATGGVKKPHRYRPGTVALREIRRYQKSTELLIRKLPFQRLVREIAQDFKTDLRFQSSAVMALQEASEAYLVGLFEDTNLCAIHAKRVTIMPKDIQLARRIRGERRGPGRRGVPRGPDARDSPSRAGPGGLFRPREARARGDGFARATSTPPPEVAPRGATLRLRGETATFVSPGFCRVNFGIPELCLRVGCRNGLEDKEGPAYVARHSVLTVSSELPQREDSKAALTKATPRELCCRYRYLLSPQPTPVRPGEQPQMQRQKAWCRRKEEQRESRDGEEKRAPAPALTPTRGAPASEARLQKTATKPVRRSADLEGHEQSSRTWDPLKSTPAFSQKSVTKLCPPWTPHVEPANFAELGFARGNLHFEKHYQKLPYEFLHHIKLILSKFVCSSAQDIMARTKQTARKSTGGKAPRKQLATKAARKSAPATGGVKKPHRYRPGTVALREIRRYQKSTELLIRKLPFQRLVREIAQDFKTDLRFQSSAVMALQEASEAYLVGLFEDTNLCAIHAKRVTIMPKDIQLARRIRGERA</sequence>
<dbReference type="GO" id="GO:0005634">
    <property type="term" value="C:nucleus"/>
    <property type="evidence" value="ECO:0007669"/>
    <property type="project" value="UniProtKB-SubCell"/>
</dbReference>
<reference evidence="17" key="2">
    <citation type="submission" date="2025-08" db="UniProtKB">
        <authorList>
            <consortium name="RefSeq"/>
        </authorList>
    </citation>
    <scope>IDENTIFICATION</scope>
    <source>
        <tissue evidence="17">Blood</tissue>
    </source>
</reference>
<dbReference type="InterPro" id="IPR007125">
    <property type="entry name" value="H2A/H2B/H3"/>
</dbReference>
<dbReference type="RefSeq" id="XP_025714152.1">
    <property type="nucleotide sequence ID" value="XM_025858367.1"/>
</dbReference>
<keyword evidence="8" id="KW-0164">Citrullination</keyword>
<dbReference type="CDD" id="cd22911">
    <property type="entry name" value="HFD_H3"/>
    <property type="match status" value="2"/>
</dbReference>
<evidence type="ECO:0000256" key="5">
    <source>
        <dbReference type="ARBA" id="ARBA00022481"/>
    </source>
</evidence>
<name>A0A3Q7N603_CALUR</name>
<keyword evidence="13" id="KW-0379">Hydroxylation</keyword>
<dbReference type="AlphaFoldDB" id="A0A3Q7N603"/>
<evidence type="ECO:0000256" key="1">
    <source>
        <dbReference type="ARBA" id="ARBA00004123"/>
    </source>
</evidence>
<comment type="subcellular location">
    <subcellularLocation>
        <location evidence="2">Chromosome</location>
    </subcellularLocation>
    <subcellularLocation>
        <location evidence="1">Nucleus</location>
    </subcellularLocation>
</comment>
<evidence type="ECO:0000256" key="8">
    <source>
        <dbReference type="ARBA" id="ARBA00022934"/>
    </source>
</evidence>
<evidence type="ECO:0000256" key="12">
    <source>
        <dbReference type="ARBA" id="ARBA00023269"/>
    </source>
</evidence>
<evidence type="ECO:0000256" key="9">
    <source>
        <dbReference type="ARBA" id="ARBA00022990"/>
    </source>
</evidence>
<dbReference type="InParanoid" id="A0A3Q7N603"/>
<keyword evidence="16" id="KW-1185">Reference proteome</keyword>
<feature type="compositionally biased region" description="Basic and acidic residues" evidence="14">
    <location>
        <begin position="342"/>
        <end position="358"/>
    </location>
</feature>
<dbReference type="GO" id="GO:0000786">
    <property type="term" value="C:nucleosome"/>
    <property type="evidence" value="ECO:0007669"/>
    <property type="project" value="UniProtKB-KW"/>
</dbReference>
<feature type="region of interest" description="Disordered" evidence="14">
    <location>
        <begin position="178"/>
        <end position="234"/>
    </location>
</feature>
<keyword evidence="10" id="KW-0238">DNA-binding</keyword>
<accession>A0A3Q7N603</accession>
<dbReference type="GO" id="GO:0030527">
    <property type="term" value="F:structural constituent of chromatin"/>
    <property type="evidence" value="ECO:0007669"/>
    <property type="project" value="InterPro"/>
</dbReference>
<dbReference type="InterPro" id="IPR009072">
    <property type="entry name" value="Histone-fold"/>
</dbReference>
<comment type="similarity">
    <text evidence="3">Belongs to the histone H3 family.</text>
</comment>
<dbReference type="FunFam" id="1.10.20.10:FF:000044">
    <property type="entry name" value="Histone H3.3"/>
    <property type="match status" value="2"/>
</dbReference>
<dbReference type="SMART" id="SM00428">
    <property type="entry name" value="H3"/>
    <property type="match status" value="2"/>
</dbReference>
<dbReference type="PANTHER" id="PTHR11426">
    <property type="entry name" value="HISTONE H3"/>
    <property type="match status" value="1"/>
</dbReference>
<keyword evidence="12" id="KW-0544">Nucleosome core</keyword>
<dbReference type="Gene3D" id="1.10.20.10">
    <property type="entry name" value="Histone, subunit A"/>
    <property type="match status" value="2"/>
</dbReference>
<feature type="domain" description="Core Histone H2A/H2B/H3" evidence="15">
    <location>
        <begin position="516"/>
        <end position="603"/>
    </location>
</feature>
<feature type="compositionally biased region" description="Basic and acidic residues" evidence="14">
    <location>
        <begin position="209"/>
        <end position="219"/>
    </location>
</feature>
<dbReference type="Proteomes" id="UP000286641">
    <property type="component" value="Unplaced"/>
</dbReference>
<evidence type="ECO:0000256" key="4">
    <source>
        <dbReference type="ARBA" id="ARBA00022454"/>
    </source>
</evidence>
<feature type="region of interest" description="Disordered" evidence="14">
    <location>
        <begin position="477"/>
        <end position="515"/>
    </location>
</feature>
<keyword evidence="4" id="KW-0158">Chromosome</keyword>
<feature type="compositionally biased region" description="Basic and acidic residues" evidence="14">
    <location>
        <begin position="386"/>
        <end position="396"/>
    </location>
</feature>
<reference key="1">
    <citation type="submission" date="2019-01" db="UniProtKB">
        <authorList>
            <consortium name="RefSeq"/>
        </authorList>
    </citation>
    <scope>IDENTIFICATION</scope>
</reference>
<evidence type="ECO:0000259" key="15">
    <source>
        <dbReference type="Pfam" id="PF00125"/>
    </source>
</evidence>
<dbReference type="GO" id="GO:0046982">
    <property type="term" value="F:protein heterodimerization activity"/>
    <property type="evidence" value="ECO:0007669"/>
    <property type="project" value="InterPro"/>
</dbReference>
<keyword evidence="5" id="KW-0488">Methylation</keyword>
<dbReference type="Pfam" id="PF00125">
    <property type="entry name" value="Histone"/>
    <property type="match status" value="2"/>
</dbReference>
<feature type="region of interest" description="Disordered" evidence="14">
    <location>
        <begin position="52"/>
        <end position="88"/>
    </location>
</feature>
<feature type="compositionally biased region" description="Basic residues" evidence="14">
    <location>
        <begin position="178"/>
        <end position="189"/>
    </location>
</feature>
<dbReference type="PROSITE" id="PS00959">
    <property type="entry name" value="HISTONE_H3_2"/>
    <property type="match status" value="2"/>
</dbReference>
<keyword evidence="7" id="KW-0832">Ubl conjugation</keyword>
<evidence type="ECO:0000313" key="16">
    <source>
        <dbReference type="Proteomes" id="UP000286641"/>
    </source>
</evidence>
<proteinExistence type="inferred from homology"/>
<dbReference type="PROSITE" id="PS00322">
    <property type="entry name" value="HISTONE_H3_1"/>
    <property type="match status" value="2"/>
</dbReference>
<evidence type="ECO:0000256" key="2">
    <source>
        <dbReference type="ARBA" id="ARBA00004286"/>
    </source>
</evidence>
<gene>
    <name evidence="17" type="primary">LOC112813316</name>
</gene>
<dbReference type="GO" id="GO:0003677">
    <property type="term" value="F:DNA binding"/>
    <property type="evidence" value="ECO:0007669"/>
    <property type="project" value="UniProtKB-KW"/>
</dbReference>
<dbReference type="InterPro" id="IPR000164">
    <property type="entry name" value="Histone_H3/CENP-A"/>
</dbReference>
<feature type="region of interest" description="Disordered" evidence="14">
    <location>
        <begin position="322"/>
        <end position="406"/>
    </location>
</feature>
<dbReference type="PRINTS" id="PR00622">
    <property type="entry name" value="HISTONEH3"/>
</dbReference>